<feature type="signal peptide" evidence="2">
    <location>
        <begin position="1"/>
        <end position="26"/>
    </location>
</feature>
<reference evidence="3 4" key="1">
    <citation type="submission" date="2016-10" db="EMBL/GenBank/DDBJ databases">
        <authorList>
            <person name="de Groot N.N."/>
        </authorList>
    </citation>
    <scope>NUCLEOTIDE SEQUENCE [LARGE SCALE GENOMIC DNA]</scope>
    <source>
        <strain evidence="3 4">R5</strain>
    </source>
</reference>
<feature type="chain" id="PRO_5011602773" evidence="2">
    <location>
        <begin position="27"/>
        <end position="163"/>
    </location>
</feature>
<sequence length="163" mass="16415">MSLIVPIILRLAALAGLKLSPFAAGAALAGVLAVALAGAGAATGLKIYNAGQSSAESECQAAALQARIDTLEADQAIGRRALADARLKVTALEEQSEQDRKGTADYVEDLKKSYQAACALTDDDLRGLRAQGRAGRGPAAKGAAGGTGQSHAPGRHAPGLTGR</sequence>
<feature type="region of interest" description="Disordered" evidence="1">
    <location>
        <begin position="129"/>
        <end position="163"/>
    </location>
</feature>
<protein>
    <submittedName>
        <fullName evidence="3">Uncharacterized protein</fullName>
    </submittedName>
</protein>
<dbReference type="EMBL" id="FMZW01000001">
    <property type="protein sequence ID" value="SDC06085.1"/>
    <property type="molecule type" value="Genomic_DNA"/>
</dbReference>
<dbReference type="AlphaFoldDB" id="A0A1G6IJB8"/>
<accession>A0A1G6IJB8</accession>
<evidence type="ECO:0000256" key="2">
    <source>
        <dbReference type="SAM" id="SignalP"/>
    </source>
</evidence>
<evidence type="ECO:0000313" key="3">
    <source>
        <dbReference type="EMBL" id="SDC06085.1"/>
    </source>
</evidence>
<dbReference type="RefSeq" id="WP_092077569.1">
    <property type="nucleotide sequence ID" value="NZ_FMZW01000001.1"/>
</dbReference>
<gene>
    <name evidence="3" type="ORF">SAMN05216337_1001154</name>
</gene>
<dbReference type="Proteomes" id="UP000199245">
    <property type="component" value="Unassembled WGS sequence"/>
</dbReference>
<name>A0A1G6IJB8_9BRAD</name>
<keyword evidence="2" id="KW-0732">Signal</keyword>
<proteinExistence type="predicted"/>
<evidence type="ECO:0000313" key="4">
    <source>
        <dbReference type="Proteomes" id="UP000199245"/>
    </source>
</evidence>
<feature type="compositionally biased region" description="Low complexity" evidence="1">
    <location>
        <begin position="129"/>
        <end position="142"/>
    </location>
</feature>
<evidence type="ECO:0000256" key="1">
    <source>
        <dbReference type="SAM" id="MobiDB-lite"/>
    </source>
</evidence>
<organism evidence="3 4">
    <name type="scientific">Bradyrhizobium brasilense</name>
    <dbReference type="NCBI Taxonomy" id="1419277"/>
    <lineage>
        <taxon>Bacteria</taxon>
        <taxon>Pseudomonadati</taxon>
        <taxon>Pseudomonadota</taxon>
        <taxon>Alphaproteobacteria</taxon>
        <taxon>Hyphomicrobiales</taxon>
        <taxon>Nitrobacteraceae</taxon>
        <taxon>Bradyrhizobium</taxon>
    </lineage>
</organism>